<keyword evidence="1" id="KW-0175">Coiled coil</keyword>
<feature type="transmembrane region" description="Helical" evidence="2">
    <location>
        <begin position="43"/>
        <end position="66"/>
    </location>
</feature>
<gene>
    <name evidence="3" type="ORF">BJP37_15975</name>
</gene>
<dbReference type="Proteomes" id="UP000186657">
    <property type="component" value="Unassembled WGS sequence"/>
</dbReference>
<dbReference type="EMBL" id="MKZS01000001">
    <property type="protein sequence ID" value="OLT60301.1"/>
    <property type="molecule type" value="Genomic_DNA"/>
</dbReference>
<dbReference type="SUPFAM" id="SSF57997">
    <property type="entry name" value="Tropomyosin"/>
    <property type="match status" value="1"/>
</dbReference>
<accession>A0A1U7N316</accession>
<evidence type="ECO:0000256" key="2">
    <source>
        <dbReference type="SAM" id="Phobius"/>
    </source>
</evidence>
<comment type="caution">
    <text evidence="3">The sequence shown here is derived from an EMBL/GenBank/DDBJ whole genome shotgun (WGS) entry which is preliminary data.</text>
</comment>
<dbReference type="AlphaFoldDB" id="A0A1U7N316"/>
<evidence type="ECO:0000313" key="3">
    <source>
        <dbReference type="EMBL" id="OLT60301.1"/>
    </source>
</evidence>
<keyword evidence="2" id="KW-0472">Membrane</keyword>
<feature type="transmembrane region" description="Helical" evidence="2">
    <location>
        <begin position="6"/>
        <end position="22"/>
    </location>
</feature>
<proteinExistence type="predicted"/>
<dbReference type="Gene3D" id="1.10.287.1490">
    <property type="match status" value="1"/>
</dbReference>
<feature type="coiled-coil region" evidence="1">
    <location>
        <begin position="78"/>
        <end position="301"/>
    </location>
</feature>
<keyword evidence="2" id="KW-1133">Transmembrane helix</keyword>
<keyword evidence="4" id="KW-1185">Reference proteome</keyword>
<dbReference type="PANTHER" id="PTHR23159:SF31">
    <property type="entry name" value="CENTROSOME-ASSOCIATED PROTEIN CEP250 ISOFORM X1"/>
    <property type="match status" value="1"/>
</dbReference>
<evidence type="ECO:0000256" key="1">
    <source>
        <dbReference type="SAM" id="Coils"/>
    </source>
</evidence>
<dbReference type="PANTHER" id="PTHR23159">
    <property type="entry name" value="CENTROSOMAL PROTEIN 2"/>
    <property type="match status" value="1"/>
</dbReference>
<dbReference type="RefSeq" id="WP_075900414.1">
    <property type="nucleotide sequence ID" value="NZ_MKZS01000001.1"/>
</dbReference>
<keyword evidence="2" id="KW-0812">Transmembrane</keyword>
<name>A0A1U7N316_9CYAN</name>
<reference evidence="3 4" key="1">
    <citation type="submission" date="2016-10" db="EMBL/GenBank/DDBJ databases">
        <title>Comparative genomics uncovers the prolific and rare metabolic potential of the cyanobacterial genus Moorea.</title>
        <authorList>
            <person name="Leao T."/>
            <person name="Castelao G."/>
            <person name="Korobeynikov A."/>
            <person name="Monroe E.A."/>
            <person name="Podell S."/>
            <person name="Glukhov E."/>
            <person name="Allen E."/>
            <person name="Gerwick W.H."/>
            <person name="Gerwick L."/>
        </authorList>
    </citation>
    <scope>NUCLEOTIDE SEQUENCE [LARGE SCALE GENOMIC DNA]</scope>
    <source>
        <strain evidence="3 4">PNG5-198</strain>
    </source>
</reference>
<dbReference type="InterPro" id="IPR021435">
    <property type="entry name" value="DUF3084"/>
</dbReference>
<evidence type="ECO:0008006" key="5">
    <source>
        <dbReference type="Google" id="ProtNLM"/>
    </source>
</evidence>
<protein>
    <recommendedName>
        <fullName evidence="5">DUF3084 domain-containing protein</fullName>
    </recommendedName>
</protein>
<organism evidence="3 4">
    <name type="scientific">Moorena bouillonii PNG</name>
    <dbReference type="NCBI Taxonomy" id="568701"/>
    <lineage>
        <taxon>Bacteria</taxon>
        <taxon>Bacillati</taxon>
        <taxon>Cyanobacteriota</taxon>
        <taxon>Cyanophyceae</taxon>
        <taxon>Coleofasciculales</taxon>
        <taxon>Coleofasciculaceae</taxon>
        <taxon>Moorena</taxon>
    </lineage>
</organism>
<dbReference type="Pfam" id="PF11283">
    <property type="entry name" value="DUF3084"/>
    <property type="match status" value="1"/>
</dbReference>
<evidence type="ECO:0000313" key="4">
    <source>
        <dbReference type="Proteomes" id="UP000186657"/>
    </source>
</evidence>
<sequence length="512" mass="57944">MTSAYILIASILVLGGLLATLGDRMGTRVGKARLSLFNLRPRTTATVVTIITGGLISASTLGILFATSESLRDGIFELDNILKKLRSARREVSQLEDEKNRVEQQLEDARAEQIEVQKRLDETNRNFQQAQNQLKDVSAQLGVLRTEIKSLLGERQLLIQQRNQLNEQITQLQSQITQLKELVKKRDQEMLERDQAIQERDQAILKQDQTIQQREQELAEKDQAIKQFDRKIAERDKVIAQRETFLKQLEQELKELEQQLKQKERQLAERNKQLESQEKQLAFLKRELEILEQYYQNYQVLRQGNVALIRGQVLTSGVVRIVDPTAVNQAVDQLLSQANKTAVDITRASSSNSQEPLVQITQAQVDQLVQQIQDGRDYVVRILSAGNYVEGEKPIQVFADAALNEVVFKGGDILATISTNPSTMTNEQIRKRLDQLLAASEFRARRAGILGDIQVGDGRLTTLINFIEQLEKYGQPLNVKAIAQETAYTAGPLKMQLVASYNGEDVFKTIVN</sequence>